<organism evidence="1 2">
    <name type="scientific">Telmatospirillum siberiense</name>
    <dbReference type="NCBI Taxonomy" id="382514"/>
    <lineage>
        <taxon>Bacteria</taxon>
        <taxon>Pseudomonadati</taxon>
        <taxon>Pseudomonadota</taxon>
        <taxon>Alphaproteobacteria</taxon>
        <taxon>Rhodospirillales</taxon>
        <taxon>Rhodospirillaceae</taxon>
        <taxon>Telmatospirillum</taxon>
    </lineage>
</organism>
<name>A0A2N3PNJ9_9PROT</name>
<dbReference type="EMBL" id="PIUM01000040">
    <property type="protein sequence ID" value="PKU21972.1"/>
    <property type="molecule type" value="Genomic_DNA"/>
</dbReference>
<accession>A0A2N3PNJ9</accession>
<sequence length="99" mass="11158">MYDPDESTVVYMTPERRGVETDTDAEQRIWDWTQELDQLGLNATVEDIQRLLATVPHHIDPGLIEFLHRAIENHLGAASAVAPSPWIAVTDTPWDCAYA</sequence>
<proteinExistence type="predicted"/>
<reference evidence="2" key="1">
    <citation type="submission" date="2017-12" db="EMBL/GenBank/DDBJ databases">
        <title>Draft genome sequence of Telmatospirillum siberiense 26-4b1T, an acidotolerant peatland alphaproteobacterium potentially involved in sulfur cycling.</title>
        <authorList>
            <person name="Hausmann B."/>
            <person name="Pjevac P."/>
            <person name="Schreck K."/>
            <person name="Herbold C.W."/>
            <person name="Daims H."/>
            <person name="Wagner M."/>
            <person name="Pester M."/>
            <person name="Loy A."/>
        </authorList>
    </citation>
    <scope>NUCLEOTIDE SEQUENCE [LARGE SCALE GENOMIC DNA]</scope>
    <source>
        <strain evidence="2">26-4b1</strain>
    </source>
</reference>
<comment type="caution">
    <text evidence="1">The sequence shown here is derived from an EMBL/GenBank/DDBJ whole genome shotgun (WGS) entry which is preliminary data.</text>
</comment>
<evidence type="ECO:0000313" key="2">
    <source>
        <dbReference type="Proteomes" id="UP000233293"/>
    </source>
</evidence>
<dbReference type="AlphaFoldDB" id="A0A2N3PNJ9"/>
<gene>
    <name evidence="1" type="ORF">CWS72_24010</name>
</gene>
<dbReference type="Proteomes" id="UP000233293">
    <property type="component" value="Unassembled WGS sequence"/>
</dbReference>
<keyword evidence="2" id="KW-1185">Reference proteome</keyword>
<protein>
    <submittedName>
        <fullName evidence="1">Uncharacterized protein</fullName>
    </submittedName>
</protein>
<evidence type="ECO:0000313" key="1">
    <source>
        <dbReference type="EMBL" id="PKU21972.1"/>
    </source>
</evidence>